<dbReference type="AlphaFoldDB" id="A0A0E9LTP6"/>
<keyword evidence="1" id="KW-1133">Transmembrane helix</keyword>
<feature type="transmembrane region" description="Helical" evidence="1">
    <location>
        <begin position="72"/>
        <end position="101"/>
    </location>
</feature>
<dbReference type="STRING" id="1236989.JCM15548_1607"/>
<reference evidence="2 3" key="1">
    <citation type="journal article" date="2015" name="Microbes Environ.">
        <title>Distribution and evolution of nitrogen fixation genes in the phylum bacteroidetes.</title>
        <authorList>
            <person name="Inoue J."/>
            <person name="Oshima K."/>
            <person name="Suda W."/>
            <person name="Sakamoto M."/>
            <person name="Iino T."/>
            <person name="Noda S."/>
            <person name="Hongoh Y."/>
            <person name="Hattori M."/>
            <person name="Ohkuma M."/>
        </authorList>
    </citation>
    <scope>NUCLEOTIDE SEQUENCE [LARGE SCALE GENOMIC DNA]</scope>
    <source>
        <strain evidence="2">JCM 15548</strain>
    </source>
</reference>
<comment type="caution">
    <text evidence="2">The sequence shown here is derived from an EMBL/GenBank/DDBJ whole genome shotgun (WGS) entry which is preliminary data.</text>
</comment>
<dbReference type="EMBL" id="BAZW01000003">
    <property type="protein sequence ID" value="GAO28501.1"/>
    <property type="molecule type" value="Genomic_DNA"/>
</dbReference>
<protein>
    <submittedName>
        <fullName evidence="2">Phospholipid-lipopolysaccharide ABC transporter</fullName>
    </submittedName>
</protein>
<organism evidence="2 3">
    <name type="scientific">Geofilum rubicundum JCM 15548</name>
    <dbReference type="NCBI Taxonomy" id="1236989"/>
    <lineage>
        <taxon>Bacteria</taxon>
        <taxon>Pseudomonadati</taxon>
        <taxon>Bacteroidota</taxon>
        <taxon>Bacteroidia</taxon>
        <taxon>Marinilabiliales</taxon>
        <taxon>Marinilabiliaceae</taxon>
        <taxon>Geofilum</taxon>
    </lineage>
</organism>
<keyword evidence="1" id="KW-0812">Transmembrane</keyword>
<dbReference type="Proteomes" id="UP000032900">
    <property type="component" value="Unassembled WGS sequence"/>
</dbReference>
<evidence type="ECO:0000256" key="1">
    <source>
        <dbReference type="SAM" id="Phobius"/>
    </source>
</evidence>
<gene>
    <name evidence="2" type="ORF">JCM15548_1607</name>
</gene>
<evidence type="ECO:0000313" key="3">
    <source>
        <dbReference type="Proteomes" id="UP000032900"/>
    </source>
</evidence>
<keyword evidence="3" id="KW-1185">Reference proteome</keyword>
<dbReference type="RefSeq" id="WP_062122304.1">
    <property type="nucleotide sequence ID" value="NZ_BAZW01000003.1"/>
</dbReference>
<sequence>MLKYFKEISQIKYLIFYYQRLKWRIPVLLGLSAVVAVLDGLGLALFIPLFQVAESGDTASADLGKLDFVIDFFNYIGMSISIGNILLFMIIMFAFKGWWLLSVSIFRHRYA</sequence>
<proteinExistence type="predicted"/>
<keyword evidence="1" id="KW-0472">Membrane</keyword>
<name>A0A0E9LTP6_9BACT</name>
<accession>A0A0E9LTP6</accession>
<evidence type="ECO:0000313" key="2">
    <source>
        <dbReference type="EMBL" id="GAO28501.1"/>
    </source>
</evidence>
<feature type="transmembrane region" description="Helical" evidence="1">
    <location>
        <begin position="27"/>
        <end position="52"/>
    </location>
</feature>